<evidence type="ECO:0008006" key="4">
    <source>
        <dbReference type="Google" id="ProtNLM"/>
    </source>
</evidence>
<sequence>MRNSITSLVVCLLALAGCAPSEEQMAKELETEVIALHDSVMANMGDLYNSRKELAALKDSLLADDTLLQQKFDAGIAQLAEADEQMMQWMRNYKAPDLKQPAEAVPYLQQEKEKMEKVQQNIEQSLQHAQDLKAQLK</sequence>
<reference evidence="3" key="1">
    <citation type="journal article" date="2019" name="Int. J. Syst. Evol. Microbiol.">
        <title>The Global Catalogue of Microorganisms (GCM) 10K type strain sequencing project: providing services to taxonomists for standard genome sequencing and annotation.</title>
        <authorList>
            <consortium name="The Broad Institute Genomics Platform"/>
            <consortium name="The Broad Institute Genome Sequencing Center for Infectious Disease"/>
            <person name="Wu L."/>
            <person name="Ma J."/>
        </authorList>
    </citation>
    <scope>NUCLEOTIDE SEQUENCE [LARGE SCALE GENOMIC DNA]</scope>
    <source>
        <strain evidence="3">CGMCC 4.7393</strain>
    </source>
</reference>
<dbReference type="PROSITE" id="PS51257">
    <property type="entry name" value="PROKAR_LIPOPROTEIN"/>
    <property type="match status" value="1"/>
</dbReference>
<feature type="coiled-coil region" evidence="1">
    <location>
        <begin position="108"/>
        <end position="135"/>
    </location>
</feature>
<evidence type="ECO:0000313" key="2">
    <source>
        <dbReference type="EMBL" id="MFC6998779.1"/>
    </source>
</evidence>
<evidence type="ECO:0000313" key="3">
    <source>
        <dbReference type="Proteomes" id="UP001596405"/>
    </source>
</evidence>
<keyword evidence="3" id="KW-1185">Reference proteome</keyword>
<name>A0ABW2DM00_9BACT</name>
<accession>A0ABW2DM00</accession>
<evidence type="ECO:0000256" key="1">
    <source>
        <dbReference type="SAM" id="Coils"/>
    </source>
</evidence>
<keyword evidence="1" id="KW-0175">Coiled coil</keyword>
<dbReference type="RefSeq" id="WP_066623370.1">
    <property type="nucleotide sequence ID" value="NZ_JBHSYQ010000006.1"/>
</dbReference>
<proteinExistence type="predicted"/>
<dbReference type="EMBL" id="JBHSYQ010000006">
    <property type="protein sequence ID" value="MFC6998779.1"/>
    <property type="molecule type" value="Genomic_DNA"/>
</dbReference>
<dbReference type="Proteomes" id="UP001596405">
    <property type="component" value="Unassembled WGS sequence"/>
</dbReference>
<gene>
    <name evidence="2" type="ORF">ACFQHR_14175</name>
</gene>
<organism evidence="2 3">
    <name type="scientific">Rufibacter roseus</name>
    <dbReference type="NCBI Taxonomy" id="1567108"/>
    <lineage>
        <taxon>Bacteria</taxon>
        <taxon>Pseudomonadati</taxon>
        <taxon>Bacteroidota</taxon>
        <taxon>Cytophagia</taxon>
        <taxon>Cytophagales</taxon>
        <taxon>Hymenobacteraceae</taxon>
        <taxon>Rufibacter</taxon>
    </lineage>
</organism>
<protein>
    <recommendedName>
        <fullName evidence="4">Viral A-type inclusion protein</fullName>
    </recommendedName>
</protein>
<comment type="caution">
    <text evidence="2">The sequence shown here is derived from an EMBL/GenBank/DDBJ whole genome shotgun (WGS) entry which is preliminary data.</text>
</comment>